<keyword evidence="2" id="KW-1185">Reference proteome</keyword>
<organism evidence="1 2">
    <name type="scientific">Holothuria leucospilota</name>
    <name type="common">Black long sea cucumber</name>
    <name type="synonym">Mertensiothuria leucospilota</name>
    <dbReference type="NCBI Taxonomy" id="206669"/>
    <lineage>
        <taxon>Eukaryota</taxon>
        <taxon>Metazoa</taxon>
        <taxon>Echinodermata</taxon>
        <taxon>Eleutherozoa</taxon>
        <taxon>Echinozoa</taxon>
        <taxon>Holothuroidea</taxon>
        <taxon>Aspidochirotacea</taxon>
        <taxon>Aspidochirotida</taxon>
        <taxon>Holothuriidae</taxon>
        <taxon>Holothuria</taxon>
    </lineage>
</organism>
<sequence>MKMDKHISKVCKTGFYYIYLKKIRKHMYSENMSTLVHSFIHSHLDYCNSLFYGKPVYLIQRWTATSAE</sequence>
<reference evidence="1" key="1">
    <citation type="submission" date="2021-10" db="EMBL/GenBank/DDBJ databases">
        <title>Tropical sea cucumber genome reveals ecological adaptation and Cuvierian tubules defense mechanism.</title>
        <authorList>
            <person name="Chen T."/>
        </authorList>
    </citation>
    <scope>NUCLEOTIDE SEQUENCE</scope>
    <source>
        <strain evidence="1">Nanhai2018</strain>
        <tissue evidence="1">Muscle</tissue>
    </source>
</reference>
<protein>
    <submittedName>
        <fullName evidence="1">Uncharacterized protein</fullName>
    </submittedName>
</protein>
<dbReference type="Proteomes" id="UP001152320">
    <property type="component" value="Chromosome 15"/>
</dbReference>
<accession>A0A9Q1BJT2</accession>
<proteinExistence type="predicted"/>
<dbReference type="AlphaFoldDB" id="A0A9Q1BJT2"/>
<gene>
    <name evidence="1" type="ORF">HOLleu_30011</name>
</gene>
<evidence type="ECO:0000313" key="2">
    <source>
        <dbReference type="Proteomes" id="UP001152320"/>
    </source>
</evidence>
<dbReference type="OrthoDB" id="8936366at2759"/>
<name>A0A9Q1BJT2_HOLLE</name>
<comment type="caution">
    <text evidence="1">The sequence shown here is derived from an EMBL/GenBank/DDBJ whole genome shotgun (WGS) entry which is preliminary data.</text>
</comment>
<evidence type="ECO:0000313" key="1">
    <source>
        <dbReference type="EMBL" id="KAJ8027917.1"/>
    </source>
</evidence>
<dbReference type="EMBL" id="JAIZAY010000015">
    <property type="protein sequence ID" value="KAJ8027917.1"/>
    <property type="molecule type" value="Genomic_DNA"/>
</dbReference>